<accession>A0A6N8IMJ1</accession>
<comment type="catalytic activity">
    <reaction evidence="1">
        <text>ATP + protein L-histidine = ADP + protein N-phospho-L-histidine.</text>
        <dbReference type="EC" id="2.7.13.3"/>
    </reaction>
</comment>
<dbReference type="GO" id="GO:0000155">
    <property type="term" value="F:phosphorelay sensor kinase activity"/>
    <property type="evidence" value="ECO:0007669"/>
    <property type="project" value="InterPro"/>
</dbReference>
<dbReference type="InterPro" id="IPR003594">
    <property type="entry name" value="HATPase_dom"/>
</dbReference>
<keyword evidence="6" id="KW-0418">Kinase</keyword>
<sequence length="428" mass="46405">MLERFAHPISSVDFRTHDVSMIRADTRAFASSVGLDAMQQARFSTALSEIVRNAVQHAGGGSVDFFVGASPDPTRQCVIAVVRDQGPGIADIRSVLQGAARSDGRPAMGIQGAQRLTDRLTVESPEGGGTSVRLEIDLPRGSRRLDAEELDRIRTTLAGQKARSPYELLAEQNRELMAVHQELRHKQTALEMADERKNQFVTTLAHELRNPLATIEMTTLILRRSRDLGHDEVVRRAEIISRQVGQMARLVDDLVDVARISQGKVDLVLEVVDINQVVRRAIETSGAVVAGKSHDLSTQLQAEPIWVVADASRMEQVFSNLIQNAARYTPPGGSIQISSRADAESAIVDVVDSGIGIPGDLLPHIFDLFVQGAPDRVKEGGLGIGLTLVHRLVTEHQGQVEVRSLGAGHGSQFTVILPRIGAAPEPSQ</sequence>
<keyword evidence="4" id="KW-0597">Phosphoprotein</keyword>
<dbReference type="InterPro" id="IPR005467">
    <property type="entry name" value="His_kinase_dom"/>
</dbReference>
<name>A0A6N8IMJ1_9BURK</name>
<dbReference type="Pfam" id="PF02518">
    <property type="entry name" value="HATPase_c"/>
    <property type="match status" value="1"/>
</dbReference>
<dbReference type="Pfam" id="PF00512">
    <property type="entry name" value="HisKA"/>
    <property type="match status" value="1"/>
</dbReference>
<feature type="domain" description="Histidine kinase" evidence="7">
    <location>
        <begin position="203"/>
        <end position="421"/>
    </location>
</feature>
<dbReference type="GO" id="GO:0005886">
    <property type="term" value="C:plasma membrane"/>
    <property type="evidence" value="ECO:0007669"/>
    <property type="project" value="UniProtKB-SubCell"/>
</dbReference>
<dbReference type="Gene3D" id="1.10.287.130">
    <property type="match status" value="1"/>
</dbReference>
<dbReference type="InterPro" id="IPR036890">
    <property type="entry name" value="HATPase_C_sf"/>
</dbReference>
<evidence type="ECO:0000313" key="9">
    <source>
        <dbReference type="Proteomes" id="UP000469385"/>
    </source>
</evidence>
<dbReference type="Pfam" id="PF13581">
    <property type="entry name" value="HATPase_c_2"/>
    <property type="match status" value="1"/>
</dbReference>
<dbReference type="CDD" id="cd00075">
    <property type="entry name" value="HATPase"/>
    <property type="match status" value="1"/>
</dbReference>
<evidence type="ECO:0000256" key="1">
    <source>
        <dbReference type="ARBA" id="ARBA00000085"/>
    </source>
</evidence>
<evidence type="ECO:0000313" key="8">
    <source>
        <dbReference type="EMBL" id="MVQ28067.1"/>
    </source>
</evidence>
<dbReference type="FunFam" id="3.30.565.10:FF:000006">
    <property type="entry name" value="Sensor histidine kinase WalK"/>
    <property type="match status" value="1"/>
</dbReference>
<comment type="subcellular location">
    <subcellularLocation>
        <location evidence="2">Cell inner membrane</location>
        <topology evidence="2">Multi-pass membrane protein</topology>
    </subcellularLocation>
</comment>
<dbReference type="PRINTS" id="PR00344">
    <property type="entry name" value="BCTRLSENSOR"/>
</dbReference>
<evidence type="ECO:0000256" key="3">
    <source>
        <dbReference type="ARBA" id="ARBA00012438"/>
    </source>
</evidence>
<dbReference type="InterPro" id="IPR003661">
    <property type="entry name" value="HisK_dim/P_dom"/>
</dbReference>
<dbReference type="AlphaFoldDB" id="A0A6N8IMJ1"/>
<dbReference type="InterPro" id="IPR004358">
    <property type="entry name" value="Sig_transdc_His_kin-like_C"/>
</dbReference>
<dbReference type="RefSeq" id="WP_157396213.1">
    <property type="nucleotide sequence ID" value="NZ_WSEL01000003.1"/>
</dbReference>
<dbReference type="Gene3D" id="3.30.565.10">
    <property type="entry name" value="Histidine kinase-like ATPase, C-terminal domain"/>
    <property type="match status" value="2"/>
</dbReference>
<dbReference type="SUPFAM" id="SSF47384">
    <property type="entry name" value="Homodimeric domain of signal transducing histidine kinase"/>
    <property type="match status" value="1"/>
</dbReference>
<dbReference type="CDD" id="cd00082">
    <property type="entry name" value="HisKA"/>
    <property type="match status" value="1"/>
</dbReference>
<dbReference type="PANTHER" id="PTHR43547:SF2">
    <property type="entry name" value="HYBRID SIGNAL TRANSDUCTION HISTIDINE KINASE C"/>
    <property type="match status" value="1"/>
</dbReference>
<reference evidence="8 9" key="1">
    <citation type="submission" date="2019-12" db="EMBL/GenBank/DDBJ databases">
        <authorList>
            <person name="Huq M.A."/>
        </authorList>
    </citation>
    <scope>NUCLEOTIDE SEQUENCE [LARGE SCALE GENOMIC DNA]</scope>
    <source>
        <strain evidence="8 9">MAH-25</strain>
    </source>
</reference>
<keyword evidence="9" id="KW-1185">Reference proteome</keyword>
<dbReference type="EMBL" id="WSEL01000003">
    <property type="protein sequence ID" value="MVQ28067.1"/>
    <property type="molecule type" value="Genomic_DNA"/>
</dbReference>
<dbReference type="EC" id="2.7.13.3" evidence="3"/>
<evidence type="ECO:0000256" key="6">
    <source>
        <dbReference type="ARBA" id="ARBA00022777"/>
    </source>
</evidence>
<proteinExistence type="predicted"/>
<gene>
    <name evidence="8" type="ORF">GON04_01295</name>
</gene>
<evidence type="ECO:0000256" key="2">
    <source>
        <dbReference type="ARBA" id="ARBA00004429"/>
    </source>
</evidence>
<dbReference type="PANTHER" id="PTHR43547">
    <property type="entry name" value="TWO-COMPONENT HISTIDINE KINASE"/>
    <property type="match status" value="1"/>
</dbReference>
<dbReference type="InterPro" id="IPR036097">
    <property type="entry name" value="HisK_dim/P_sf"/>
</dbReference>
<dbReference type="PROSITE" id="PS50109">
    <property type="entry name" value="HIS_KIN"/>
    <property type="match status" value="1"/>
</dbReference>
<dbReference type="SMART" id="SM00388">
    <property type="entry name" value="HisKA"/>
    <property type="match status" value="1"/>
</dbReference>
<dbReference type="SUPFAM" id="SSF55874">
    <property type="entry name" value="ATPase domain of HSP90 chaperone/DNA topoisomerase II/histidine kinase"/>
    <property type="match status" value="2"/>
</dbReference>
<comment type="caution">
    <text evidence="8">The sequence shown here is derived from an EMBL/GenBank/DDBJ whole genome shotgun (WGS) entry which is preliminary data.</text>
</comment>
<evidence type="ECO:0000259" key="7">
    <source>
        <dbReference type="PROSITE" id="PS50109"/>
    </source>
</evidence>
<organism evidence="8 9">
    <name type="scientific">Ramlibacter pinisoli</name>
    <dbReference type="NCBI Taxonomy" id="2682844"/>
    <lineage>
        <taxon>Bacteria</taxon>
        <taxon>Pseudomonadati</taxon>
        <taxon>Pseudomonadota</taxon>
        <taxon>Betaproteobacteria</taxon>
        <taxon>Burkholderiales</taxon>
        <taxon>Comamonadaceae</taxon>
        <taxon>Ramlibacter</taxon>
    </lineage>
</organism>
<evidence type="ECO:0000256" key="5">
    <source>
        <dbReference type="ARBA" id="ARBA00022679"/>
    </source>
</evidence>
<protein>
    <recommendedName>
        <fullName evidence="3">histidine kinase</fullName>
        <ecNumber evidence="3">2.7.13.3</ecNumber>
    </recommendedName>
</protein>
<dbReference type="Proteomes" id="UP000469385">
    <property type="component" value="Unassembled WGS sequence"/>
</dbReference>
<evidence type="ECO:0000256" key="4">
    <source>
        <dbReference type="ARBA" id="ARBA00022553"/>
    </source>
</evidence>
<dbReference type="SMART" id="SM00387">
    <property type="entry name" value="HATPase_c"/>
    <property type="match status" value="2"/>
</dbReference>
<keyword evidence="5" id="KW-0808">Transferase</keyword>